<protein>
    <submittedName>
        <fullName evidence="2">DUF2189 domain-containing protein</fullName>
    </submittedName>
</protein>
<feature type="transmembrane region" description="Helical" evidence="1">
    <location>
        <begin position="119"/>
        <end position="146"/>
    </location>
</feature>
<proteinExistence type="predicted"/>
<name>A0ABT3R5C9_9HYPH</name>
<comment type="caution">
    <text evidence="2">The sequence shown here is derived from an EMBL/GenBank/DDBJ whole genome shotgun (WGS) entry which is preliminary data.</text>
</comment>
<feature type="transmembrane region" description="Helical" evidence="1">
    <location>
        <begin position="45"/>
        <end position="64"/>
    </location>
</feature>
<feature type="transmembrane region" description="Helical" evidence="1">
    <location>
        <begin position="167"/>
        <end position="191"/>
    </location>
</feature>
<sequence>MAHFHVFTDVHDTAEGLRIRHVNVQDVLDALRLGFADFWEKPSHIVFLCLIYPIAGFILFKWAFGQNYLQLIYPLITGFALVGPFAALGLYEISRRRESGLDTSWIHALKVWRSPAVPAIAVVGGILVALFLAWVFTAQMLYATIYSPTPPDALLPFLVDVLTTTKGWTLIIVGNLVGFFFALAALVVSAISLPLLLDRDVGAVPAIKTSIAAFVRNPGPILLWGFIVAAGLVLGSLPFLVGLALVLPILAHATWHLYRKVVDAPAV</sequence>
<dbReference type="EMBL" id="JAPEVI010000003">
    <property type="protein sequence ID" value="MCX2724352.1"/>
    <property type="molecule type" value="Genomic_DNA"/>
</dbReference>
<evidence type="ECO:0000313" key="3">
    <source>
        <dbReference type="Proteomes" id="UP001300261"/>
    </source>
</evidence>
<dbReference type="InterPro" id="IPR018692">
    <property type="entry name" value="DUF2189"/>
</dbReference>
<evidence type="ECO:0000313" key="2">
    <source>
        <dbReference type="EMBL" id="MCX2724352.1"/>
    </source>
</evidence>
<feature type="transmembrane region" description="Helical" evidence="1">
    <location>
        <begin position="221"/>
        <end position="250"/>
    </location>
</feature>
<accession>A0ABT3R5C9</accession>
<evidence type="ECO:0000256" key="1">
    <source>
        <dbReference type="SAM" id="Phobius"/>
    </source>
</evidence>
<reference evidence="2 3" key="1">
    <citation type="journal article" date="2016" name="Int. J. Syst. Evol. Microbiol.">
        <title>Labrenzia salina sp. nov., isolated from the rhizosphere of the halophyte Arthrocnemum macrostachyum.</title>
        <authorList>
            <person name="Camacho M."/>
            <person name="Redondo-Gomez S."/>
            <person name="Rodriguez-Llorente I."/>
            <person name="Rohde M."/>
            <person name="Sproer C."/>
            <person name="Schumann P."/>
            <person name="Klenk H.P."/>
            <person name="Montero-Calasanz M.D.C."/>
        </authorList>
    </citation>
    <scope>NUCLEOTIDE SEQUENCE [LARGE SCALE GENOMIC DNA]</scope>
    <source>
        <strain evidence="2 3">DSM 29163</strain>
    </source>
</reference>
<keyword evidence="3" id="KW-1185">Reference proteome</keyword>
<feature type="transmembrane region" description="Helical" evidence="1">
    <location>
        <begin position="71"/>
        <end position="91"/>
    </location>
</feature>
<gene>
    <name evidence="2" type="ORF">ON753_18580</name>
</gene>
<keyword evidence="1" id="KW-0812">Transmembrane</keyword>
<keyword evidence="1" id="KW-1133">Transmembrane helix</keyword>
<dbReference type="RefSeq" id="WP_265964277.1">
    <property type="nucleotide sequence ID" value="NZ_JAPEVI010000003.1"/>
</dbReference>
<dbReference type="Proteomes" id="UP001300261">
    <property type="component" value="Unassembled WGS sequence"/>
</dbReference>
<organism evidence="2 3">
    <name type="scientific">Roseibium salinum</name>
    <dbReference type="NCBI Taxonomy" id="1604349"/>
    <lineage>
        <taxon>Bacteria</taxon>
        <taxon>Pseudomonadati</taxon>
        <taxon>Pseudomonadota</taxon>
        <taxon>Alphaproteobacteria</taxon>
        <taxon>Hyphomicrobiales</taxon>
        <taxon>Stappiaceae</taxon>
        <taxon>Roseibium</taxon>
    </lineage>
</organism>
<keyword evidence="1" id="KW-0472">Membrane</keyword>
<dbReference type="Pfam" id="PF09955">
    <property type="entry name" value="DUF2189"/>
    <property type="match status" value="1"/>
</dbReference>